<proteinExistence type="predicted"/>
<sequence>MWPGRYTSFDQAFATSQGSVFRYHPAEDTPSSSSLRLQATAQSHRPQPLLQCFHNELLGVLRVSDPASCLRDALPDVSPLFAVSVLPSCLLYTCLKRQEGRFWVPVLKMVWSRMGIRLLPVGHMNEAVNDARDMGSVRQHRARRTCPERVSPQDSRKGRPASPARGPGLQRRQSMLSDQHISQADGQAPGDSGGARLASGLCGWGTPAGLGRVGTKGQQGQGLQVQQTQPQTLQVGHPTPEREGGAPDLQPQPVTICTSRPSQGPQQLAVTTSHGPHGEARSPSPLPATCWQLTPPQQPLGGARLTSFTHFACCAASIVSGAVCFLGSDTNTLHLTQANWIEAAAVSVISNASSLLSGQLPPSPPVMTDVRYGSCCGKGS</sequence>
<protein>
    <submittedName>
        <fullName evidence="1">Uncharacterized protein</fullName>
    </submittedName>
</protein>
<organism evidence="1 2">
    <name type="scientific">Rangifer tarandus platyrhynchus</name>
    <name type="common">Svalbard reindeer</name>
    <dbReference type="NCBI Taxonomy" id="3082113"/>
    <lineage>
        <taxon>Eukaryota</taxon>
        <taxon>Metazoa</taxon>
        <taxon>Chordata</taxon>
        <taxon>Craniata</taxon>
        <taxon>Vertebrata</taxon>
        <taxon>Euteleostomi</taxon>
        <taxon>Mammalia</taxon>
        <taxon>Eutheria</taxon>
        <taxon>Laurasiatheria</taxon>
        <taxon>Artiodactyla</taxon>
        <taxon>Ruminantia</taxon>
        <taxon>Pecora</taxon>
        <taxon>Cervidae</taxon>
        <taxon>Odocoileinae</taxon>
        <taxon>Rangifer</taxon>
    </lineage>
</organism>
<name>A0ACB0EQT9_RANTA</name>
<evidence type="ECO:0000313" key="1">
    <source>
        <dbReference type="EMBL" id="CAI9703118.1"/>
    </source>
</evidence>
<evidence type="ECO:0000313" key="2">
    <source>
        <dbReference type="Proteomes" id="UP001162501"/>
    </source>
</evidence>
<accession>A0ACB0EQT9</accession>
<reference evidence="1" key="1">
    <citation type="submission" date="2023-05" db="EMBL/GenBank/DDBJ databases">
        <authorList>
            <consortium name="ELIXIR-Norway"/>
        </authorList>
    </citation>
    <scope>NUCLEOTIDE SEQUENCE</scope>
</reference>
<dbReference type="EMBL" id="OX596108">
    <property type="protein sequence ID" value="CAI9703118.1"/>
    <property type="molecule type" value="Genomic_DNA"/>
</dbReference>
<dbReference type="Proteomes" id="UP001162501">
    <property type="component" value="Chromosome 24"/>
</dbReference>
<gene>
    <name evidence="1" type="ORF">MRATA1EN3_LOCUS14331</name>
</gene>